<evidence type="ECO:0000256" key="15">
    <source>
        <dbReference type="PROSITE-ProRule" id="PRU00409"/>
    </source>
</evidence>
<accession>A0A6S6TK56</accession>
<dbReference type="InterPro" id="IPR013815">
    <property type="entry name" value="ATP_grasp_subdomain_1"/>
</dbReference>
<evidence type="ECO:0000256" key="4">
    <source>
        <dbReference type="ARBA" id="ARBA00013255"/>
    </source>
</evidence>
<dbReference type="PROSITE" id="PS00184">
    <property type="entry name" value="GARS"/>
    <property type="match status" value="1"/>
</dbReference>
<comment type="cofactor">
    <cofactor evidence="2">
        <name>Mg(2+)</name>
        <dbReference type="ChEBI" id="CHEBI:18420"/>
    </cofactor>
</comment>
<feature type="domain" description="ATP-grasp" evidence="16">
    <location>
        <begin position="104"/>
        <end position="307"/>
    </location>
</feature>
<evidence type="ECO:0000256" key="11">
    <source>
        <dbReference type="ARBA" id="ARBA00038345"/>
    </source>
</evidence>
<dbReference type="PANTHER" id="PTHR43472:SF1">
    <property type="entry name" value="PHOSPHORIBOSYLAMINE--GLYCINE LIGASE, CHLOROPLASTIC"/>
    <property type="match status" value="1"/>
</dbReference>
<evidence type="ECO:0000256" key="13">
    <source>
        <dbReference type="ARBA" id="ARBA00042864"/>
    </source>
</evidence>
<keyword evidence="9 15" id="KW-0067">ATP-binding</keyword>
<dbReference type="PROSITE" id="PS50975">
    <property type="entry name" value="ATP_GRASP"/>
    <property type="match status" value="1"/>
</dbReference>
<dbReference type="FunFam" id="3.90.600.10:FF:000001">
    <property type="entry name" value="Trifunctional purine biosynthetic protein adenosine-3"/>
    <property type="match status" value="1"/>
</dbReference>
<evidence type="ECO:0000259" key="16">
    <source>
        <dbReference type="PROSITE" id="PS50975"/>
    </source>
</evidence>
<dbReference type="InterPro" id="IPR020560">
    <property type="entry name" value="PRibGlycinamide_synth_C-dom"/>
</dbReference>
<dbReference type="InterPro" id="IPR011054">
    <property type="entry name" value="Rudment_hybrid_motif"/>
</dbReference>
<name>A0A6S6TK56_9BACT</name>
<dbReference type="SMART" id="SM01209">
    <property type="entry name" value="GARS_A"/>
    <property type="match status" value="1"/>
</dbReference>
<dbReference type="SUPFAM" id="SSF56059">
    <property type="entry name" value="Glutathione synthetase ATP-binding domain-like"/>
    <property type="match status" value="1"/>
</dbReference>
<evidence type="ECO:0000256" key="3">
    <source>
        <dbReference type="ARBA" id="ARBA00005174"/>
    </source>
</evidence>
<evidence type="ECO:0000256" key="5">
    <source>
        <dbReference type="ARBA" id="ARBA00022598"/>
    </source>
</evidence>
<dbReference type="InterPro" id="IPR020561">
    <property type="entry name" value="PRibGlycinamid_synth_ATP-grasp"/>
</dbReference>
<sequence>MKIAIIGSGGREHALSWKLGKSLGEAAVYTLPGNGGIPNSHPMDIDDFEAIQAFCEANEITYIFVGPEVPLANGIVDYFNKTNIKALGPCKAAAKLEGSKIFSKQFMEKYGVATADFHSFSAVSDAEEIVHELDGDLVLKYDGLAAGKGVFVCNNIEEALDGLDELRDQYGEECPFLIEDKIEGDEISLIGFTDGENIQLLLPAQDHKQLNDGDTGPNTGGMGVMCPVPFWNAALAEAIDTKIVQPTLKGIQAEKMEYKGVIYFGIMIGEDGPELLEYNVRFGDPETEVLLPSLKTDLGEVVKACLNGSLGDLKLEFETGFFVDVVQVSGGYPKAYEKGHTIHGLSKVADALVFHAGTALKKGKIVSNGGRVLNVVAQGKTLDAAIKKAYEECAKISFKDNFYRKDIGQRVYKVVK</sequence>
<dbReference type="GO" id="GO:0046872">
    <property type="term" value="F:metal ion binding"/>
    <property type="evidence" value="ECO:0007669"/>
    <property type="project" value="UniProtKB-KW"/>
</dbReference>
<comment type="similarity">
    <text evidence="11 14">Belongs to the GARS family.</text>
</comment>
<protein>
    <recommendedName>
        <fullName evidence="4 14">Phosphoribosylamine--glycine ligase</fullName>
        <ecNumber evidence="4 14">6.3.4.13</ecNumber>
    </recommendedName>
    <alternativeName>
        <fullName evidence="14">GARS</fullName>
    </alternativeName>
    <alternativeName>
        <fullName evidence="12 14">Glycinamide ribonucleotide synthetase</fullName>
    </alternativeName>
    <alternativeName>
        <fullName evidence="13 14">Phosphoribosylglycinamide synthetase</fullName>
    </alternativeName>
</protein>
<proteinExistence type="inferred from homology"/>
<dbReference type="GO" id="GO:0004637">
    <property type="term" value="F:phosphoribosylamine-glycine ligase activity"/>
    <property type="evidence" value="ECO:0007669"/>
    <property type="project" value="UniProtKB-UniRule"/>
</dbReference>
<dbReference type="Gene3D" id="3.30.1490.20">
    <property type="entry name" value="ATP-grasp fold, A domain"/>
    <property type="match status" value="1"/>
</dbReference>
<comment type="pathway">
    <text evidence="3 14">Purine metabolism; IMP biosynthesis via de novo pathway; N(1)-(5-phospho-D-ribosyl)glycinamide from 5-phospho-alpha-D-ribose 1-diphosphate: step 2/2.</text>
</comment>
<organism evidence="17">
    <name type="scientific">uncultured Aureispira sp</name>
    <dbReference type="NCBI Taxonomy" id="1331704"/>
    <lineage>
        <taxon>Bacteria</taxon>
        <taxon>Pseudomonadati</taxon>
        <taxon>Bacteroidota</taxon>
        <taxon>Saprospiria</taxon>
        <taxon>Saprospirales</taxon>
        <taxon>Saprospiraceae</taxon>
        <taxon>Aureispira</taxon>
        <taxon>environmental samples</taxon>
    </lineage>
</organism>
<dbReference type="SMART" id="SM01210">
    <property type="entry name" value="GARS_C"/>
    <property type="match status" value="1"/>
</dbReference>
<dbReference type="GO" id="GO:0006189">
    <property type="term" value="P:'de novo' IMP biosynthetic process"/>
    <property type="evidence" value="ECO:0007669"/>
    <property type="project" value="UniProtKB-UniRule"/>
</dbReference>
<dbReference type="FunFam" id="3.30.470.20:FF:000018">
    <property type="entry name" value="Trifunctional purine biosynthetic protein adenosine-3"/>
    <property type="match status" value="1"/>
</dbReference>
<evidence type="ECO:0000256" key="8">
    <source>
        <dbReference type="ARBA" id="ARBA00022755"/>
    </source>
</evidence>
<evidence type="ECO:0000256" key="7">
    <source>
        <dbReference type="ARBA" id="ARBA00022741"/>
    </source>
</evidence>
<dbReference type="Pfam" id="PF02844">
    <property type="entry name" value="GARS_N"/>
    <property type="match status" value="1"/>
</dbReference>
<keyword evidence="8 14" id="KW-0658">Purine biosynthesis</keyword>
<dbReference type="EMBL" id="CACVAQ010000266">
    <property type="protein sequence ID" value="CAA6818587.1"/>
    <property type="molecule type" value="Genomic_DNA"/>
</dbReference>
<dbReference type="GO" id="GO:0005524">
    <property type="term" value="F:ATP binding"/>
    <property type="evidence" value="ECO:0007669"/>
    <property type="project" value="UniProtKB-UniRule"/>
</dbReference>
<dbReference type="InterPro" id="IPR020559">
    <property type="entry name" value="PRibGlycinamide_synth_CS"/>
</dbReference>
<dbReference type="InterPro" id="IPR000115">
    <property type="entry name" value="PRibGlycinamide_synth"/>
</dbReference>
<evidence type="ECO:0000256" key="2">
    <source>
        <dbReference type="ARBA" id="ARBA00001946"/>
    </source>
</evidence>
<dbReference type="PANTHER" id="PTHR43472">
    <property type="entry name" value="PHOSPHORIBOSYLAMINE--GLYCINE LIGASE"/>
    <property type="match status" value="1"/>
</dbReference>
<dbReference type="Pfam" id="PF02843">
    <property type="entry name" value="GARS_C"/>
    <property type="match status" value="1"/>
</dbReference>
<comment type="cofactor">
    <cofactor evidence="1">
        <name>Mn(2+)</name>
        <dbReference type="ChEBI" id="CHEBI:29035"/>
    </cofactor>
</comment>
<dbReference type="Gene3D" id="3.30.470.20">
    <property type="entry name" value="ATP-grasp fold, B domain"/>
    <property type="match status" value="1"/>
</dbReference>
<keyword evidence="7 15" id="KW-0547">Nucleotide-binding</keyword>
<evidence type="ECO:0000256" key="10">
    <source>
        <dbReference type="ARBA" id="ARBA00023211"/>
    </source>
</evidence>
<dbReference type="HAMAP" id="MF_00138">
    <property type="entry name" value="GARS"/>
    <property type="match status" value="1"/>
</dbReference>
<keyword evidence="6" id="KW-0479">Metal-binding</keyword>
<comment type="catalytic activity">
    <reaction evidence="14">
        <text>5-phospho-beta-D-ribosylamine + glycine + ATP = N(1)-(5-phospho-beta-D-ribosyl)glycinamide + ADP + phosphate + H(+)</text>
        <dbReference type="Rhea" id="RHEA:17453"/>
        <dbReference type="ChEBI" id="CHEBI:15378"/>
        <dbReference type="ChEBI" id="CHEBI:30616"/>
        <dbReference type="ChEBI" id="CHEBI:43474"/>
        <dbReference type="ChEBI" id="CHEBI:57305"/>
        <dbReference type="ChEBI" id="CHEBI:58681"/>
        <dbReference type="ChEBI" id="CHEBI:143788"/>
        <dbReference type="ChEBI" id="CHEBI:456216"/>
        <dbReference type="EC" id="6.3.4.13"/>
    </reaction>
</comment>
<dbReference type="Gene3D" id="3.90.600.10">
    <property type="entry name" value="Phosphoribosylglycinamide synthetase, C-terminal domain"/>
    <property type="match status" value="1"/>
</dbReference>
<evidence type="ECO:0000256" key="14">
    <source>
        <dbReference type="HAMAP-Rule" id="MF_00138"/>
    </source>
</evidence>
<gene>
    <name evidence="14" type="primary">purD</name>
    <name evidence="17" type="ORF">HELGO_WM17571</name>
</gene>
<evidence type="ECO:0000256" key="1">
    <source>
        <dbReference type="ARBA" id="ARBA00001936"/>
    </source>
</evidence>
<dbReference type="Gene3D" id="3.40.50.20">
    <property type="match status" value="1"/>
</dbReference>
<dbReference type="SUPFAM" id="SSF51246">
    <property type="entry name" value="Rudiment single hybrid motif"/>
    <property type="match status" value="1"/>
</dbReference>
<keyword evidence="10" id="KW-0464">Manganese</keyword>
<dbReference type="NCBIfam" id="TIGR00877">
    <property type="entry name" value="purD"/>
    <property type="match status" value="1"/>
</dbReference>
<dbReference type="Pfam" id="PF01071">
    <property type="entry name" value="GARS_A"/>
    <property type="match status" value="1"/>
</dbReference>
<evidence type="ECO:0000313" key="17">
    <source>
        <dbReference type="EMBL" id="CAA6818587.1"/>
    </source>
</evidence>
<evidence type="ECO:0000256" key="12">
    <source>
        <dbReference type="ARBA" id="ARBA00042242"/>
    </source>
</evidence>
<evidence type="ECO:0000256" key="9">
    <source>
        <dbReference type="ARBA" id="ARBA00022840"/>
    </source>
</evidence>
<dbReference type="UniPathway" id="UPA00074">
    <property type="reaction ID" value="UER00125"/>
</dbReference>
<dbReference type="GO" id="GO:0009113">
    <property type="term" value="P:purine nucleobase biosynthetic process"/>
    <property type="evidence" value="ECO:0007669"/>
    <property type="project" value="InterPro"/>
</dbReference>
<evidence type="ECO:0000256" key="6">
    <source>
        <dbReference type="ARBA" id="ARBA00022723"/>
    </source>
</evidence>
<dbReference type="EC" id="6.3.4.13" evidence="4 14"/>
<dbReference type="InterPro" id="IPR020562">
    <property type="entry name" value="PRibGlycinamide_synth_N"/>
</dbReference>
<dbReference type="InterPro" id="IPR037123">
    <property type="entry name" value="PRibGlycinamide_synth_C_sf"/>
</dbReference>
<dbReference type="InterPro" id="IPR011761">
    <property type="entry name" value="ATP-grasp"/>
</dbReference>
<reference evidence="17" key="1">
    <citation type="submission" date="2020-01" db="EMBL/GenBank/DDBJ databases">
        <authorList>
            <person name="Meier V. D."/>
            <person name="Meier V D."/>
        </authorList>
    </citation>
    <scope>NUCLEOTIDE SEQUENCE</scope>
    <source>
        <strain evidence="17">HLG_WM_MAG_10</strain>
    </source>
</reference>
<dbReference type="SUPFAM" id="SSF52440">
    <property type="entry name" value="PreATP-grasp domain"/>
    <property type="match status" value="1"/>
</dbReference>
<dbReference type="InterPro" id="IPR016185">
    <property type="entry name" value="PreATP-grasp_dom_sf"/>
</dbReference>
<keyword evidence="5 14" id="KW-0436">Ligase</keyword>
<dbReference type="AlphaFoldDB" id="A0A6S6TK56"/>